<keyword evidence="3" id="KW-1185">Reference proteome</keyword>
<evidence type="ECO:0000313" key="2">
    <source>
        <dbReference type="EMBL" id="GBM72129.1"/>
    </source>
</evidence>
<comment type="caution">
    <text evidence="2">The sequence shown here is derived from an EMBL/GenBank/DDBJ whole genome shotgun (WGS) entry which is preliminary data.</text>
</comment>
<evidence type="ECO:0000256" key="1">
    <source>
        <dbReference type="SAM" id="MobiDB-lite"/>
    </source>
</evidence>
<organism evidence="2 3">
    <name type="scientific">Araneus ventricosus</name>
    <name type="common">Orbweaver spider</name>
    <name type="synonym">Epeira ventricosa</name>
    <dbReference type="NCBI Taxonomy" id="182803"/>
    <lineage>
        <taxon>Eukaryota</taxon>
        <taxon>Metazoa</taxon>
        <taxon>Ecdysozoa</taxon>
        <taxon>Arthropoda</taxon>
        <taxon>Chelicerata</taxon>
        <taxon>Arachnida</taxon>
        <taxon>Araneae</taxon>
        <taxon>Araneomorphae</taxon>
        <taxon>Entelegynae</taxon>
        <taxon>Araneoidea</taxon>
        <taxon>Araneidae</taxon>
        <taxon>Araneus</taxon>
    </lineage>
</organism>
<evidence type="ECO:0000313" key="3">
    <source>
        <dbReference type="Proteomes" id="UP000499080"/>
    </source>
</evidence>
<name>A0A4Y2I4J3_ARAVE</name>
<reference evidence="2 3" key="1">
    <citation type="journal article" date="2019" name="Sci. Rep.">
        <title>Orb-weaving spider Araneus ventricosus genome elucidates the spidroin gene catalogue.</title>
        <authorList>
            <person name="Kono N."/>
            <person name="Nakamura H."/>
            <person name="Ohtoshi R."/>
            <person name="Moran D.A.P."/>
            <person name="Shinohara A."/>
            <person name="Yoshida Y."/>
            <person name="Fujiwara M."/>
            <person name="Mori M."/>
            <person name="Tomita M."/>
            <person name="Arakawa K."/>
        </authorList>
    </citation>
    <scope>NUCLEOTIDE SEQUENCE [LARGE SCALE GENOMIC DNA]</scope>
</reference>
<feature type="compositionally biased region" description="Low complexity" evidence="1">
    <location>
        <begin position="47"/>
        <end position="57"/>
    </location>
</feature>
<feature type="compositionally biased region" description="Basic residues" evidence="1">
    <location>
        <begin position="84"/>
        <end position="94"/>
    </location>
</feature>
<gene>
    <name evidence="2" type="ORF">AVEN_210160_1</name>
</gene>
<accession>A0A4Y2I4J3</accession>
<feature type="region of interest" description="Disordered" evidence="1">
    <location>
        <begin position="47"/>
        <end position="94"/>
    </location>
</feature>
<dbReference type="AlphaFoldDB" id="A0A4Y2I4J3"/>
<protein>
    <submittedName>
        <fullName evidence="2">Uncharacterized protein</fullName>
    </submittedName>
</protein>
<sequence length="137" mass="16010">MLHNSGFEEKSALSQDLYITSNELEPTSSCRCFTEIAKYNLFSESKNEENSSLNNDSQHANTSDRKRQMRNKKMRKSQDSKVKTLSKRAHKRSSKRWNRVDFFFLITGHLAPGPGDESIVRIVLRAREMFSCYFFFI</sequence>
<dbReference type="Proteomes" id="UP000499080">
    <property type="component" value="Unassembled WGS sequence"/>
</dbReference>
<proteinExistence type="predicted"/>
<dbReference type="EMBL" id="BGPR01002357">
    <property type="protein sequence ID" value="GBM72129.1"/>
    <property type="molecule type" value="Genomic_DNA"/>
</dbReference>